<protein>
    <submittedName>
        <fullName evidence="2">DUF2130 domain-containing protein</fullName>
    </submittedName>
</protein>
<dbReference type="Pfam" id="PF09903">
    <property type="entry name" value="DUF2130"/>
    <property type="match status" value="1"/>
</dbReference>
<dbReference type="AlphaFoldDB" id="A0A853G9B6"/>
<comment type="caution">
    <text evidence="2">The sequence shown here is derived from an EMBL/GenBank/DDBJ whole genome shotgun (WGS) entry which is preliminary data.</text>
</comment>
<dbReference type="EMBL" id="JACCHU010000001">
    <property type="protein sequence ID" value="NYT52302.1"/>
    <property type="molecule type" value="Genomic_DNA"/>
</dbReference>
<reference evidence="2 3" key="1">
    <citation type="submission" date="2020-05" db="EMBL/GenBank/DDBJ databases">
        <title>Horizontal transmission and recombination maintain forever young bacterial symbiont genomes.</title>
        <authorList>
            <person name="Russell S.L."/>
            <person name="Pepper-Tunick E."/>
            <person name="Svedberg J."/>
            <person name="Byrne A."/>
            <person name="Ruelas Castillo J."/>
            <person name="Vollmers C."/>
            <person name="Beinart R.A."/>
            <person name="Corbett-Detig R."/>
        </authorList>
    </citation>
    <scope>NUCLEOTIDE SEQUENCE [LARGE SCALE GENOMIC DNA]</scope>
    <source>
        <strain evidence="2">Monterey_2004</strain>
    </source>
</reference>
<evidence type="ECO:0000256" key="1">
    <source>
        <dbReference type="SAM" id="Coils"/>
    </source>
</evidence>
<name>A0A853G9B6_9GAMM</name>
<feature type="coiled-coil region" evidence="1">
    <location>
        <begin position="103"/>
        <end position="140"/>
    </location>
</feature>
<keyword evidence="1" id="KW-0175">Coiled coil</keyword>
<sequence>MVHKIECEHCGNKINIEQSIWKSISIDLNSKYIKKDVEIKVREKALNDEKDKQDEEVAFLVAQERSLLVKEYNDAQKIQEEMIQTEVDKRAILYKELLDKQIREEVKNDLEDAKQKNIENNKIKIENMKLEATVNTMESQHQVDIEMKVAEAINFFEKKVIEDREQQRSENDVKMKQMQKSIEDAHRQSNQGSMQIQGEAQEQTIESFLKYNFPLDIIEPIKHGARGGDCLQHIVNNNNQKCGIIYYESKRTKNFENSWIQKFKADMREKNVDIGVLATQAMPKSMKRAGLVKGIWVCSLEEFKMISHILRKQLIEIYKIRSISENREDIVSHLYRYLTSSEFKMDMEAIVEGFTEMKLDIDSEKKAFHRIWSKRGKQLEKIMLSTVNMYGSLQGISNNSIETINGLELPGADYSQIKE</sequence>
<proteinExistence type="predicted"/>
<dbReference type="InterPro" id="IPR019219">
    <property type="entry name" value="DUF2130"/>
</dbReference>
<gene>
    <name evidence="2" type="ORF">H0A74_01795</name>
</gene>
<evidence type="ECO:0000313" key="2">
    <source>
        <dbReference type="EMBL" id="NYT52302.1"/>
    </source>
</evidence>
<dbReference type="Proteomes" id="UP000525329">
    <property type="component" value="Unassembled WGS sequence"/>
</dbReference>
<accession>A0A853G9B6</accession>
<organism evidence="2 3">
    <name type="scientific">Candidatus Vesicomyosocius endoextente</name>
    <dbReference type="NCBI Taxonomy" id="2738853"/>
    <lineage>
        <taxon>Bacteria</taxon>
        <taxon>Pseudomonadati</taxon>
        <taxon>Pseudomonadota</taxon>
        <taxon>Gammaproteobacteria</taxon>
        <taxon>Candidatus Pseudothioglobaceae</taxon>
        <taxon>Candidatus Vesicomyidisocius</taxon>
    </lineage>
</organism>
<evidence type="ECO:0000313" key="3">
    <source>
        <dbReference type="Proteomes" id="UP000525329"/>
    </source>
</evidence>